<dbReference type="InterPro" id="IPR008676">
    <property type="entry name" value="MRG"/>
</dbReference>
<dbReference type="SUPFAM" id="SSF54160">
    <property type="entry name" value="Chromo domain-like"/>
    <property type="match status" value="1"/>
</dbReference>
<evidence type="ECO:0000256" key="2">
    <source>
        <dbReference type="ARBA" id="ARBA00009093"/>
    </source>
</evidence>
<comment type="caution">
    <text evidence="16">The sequence shown here is derived from an EMBL/GenBank/DDBJ whole genome shotgun (WGS) entry which is preliminary data.</text>
</comment>
<dbReference type="Gene3D" id="2.30.30.140">
    <property type="match status" value="1"/>
</dbReference>
<evidence type="ECO:0000256" key="8">
    <source>
        <dbReference type="ARBA" id="ARBA00023163"/>
    </source>
</evidence>
<dbReference type="GO" id="GO:0006355">
    <property type="term" value="P:regulation of DNA-templated transcription"/>
    <property type="evidence" value="ECO:0007669"/>
    <property type="project" value="InterPro"/>
</dbReference>
<comment type="similarity">
    <text evidence="2">Belongs to the MRG family.</text>
</comment>
<reference evidence="16" key="1">
    <citation type="submission" date="2020-04" db="EMBL/GenBank/DDBJ databases">
        <title>Analysis of mating type loci in Filobasidium floriforme.</title>
        <authorList>
            <person name="Nowrousian M."/>
        </authorList>
    </citation>
    <scope>NUCLEOTIDE SEQUENCE</scope>
    <source>
        <strain evidence="16">CBS 6242</strain>
    </source>
</reference>
<gene>
    <name evidence="16" type="ORF">FFLO_04807</name>
</gene>
<evidence type="ECO:0000256" key="9">
    <source>
        <dbReference type="ARBA" id="ARBA00023204"/>
    </source>
</evidence>
<evidence type="ECO:0000256" key="12">
    <source>
        <dbReference type="ARBA" id="ARBA00072864"/>
    </source>
</evidence>
<dbReference type="GO" id="GO:0006281">
    <property type="term" value="P:DNA repair"/>
    <property type="evidence" value="ECO:0007669"/>
    <property type="project" value="UniProtKB-KW"/>
</dbReference>
<comment type="function">
    <text evidence="11">Involved in deacetylation of histones, chromatin assembly and chromosome segregation. May act as a transcriptional oscillator, directing histone deacetylases to specific chromosomal domains. Component of the NuA4 histone acetyltransferase complex which is involved in transcriptional activation of selected genes principally by acetylation of nucleosomal histone H4 and H2A. The NuA4 complex is also involved in DNA repair.</text>
</comment>
<evidence type="ECO:0000313" key="16">
    <source>
        <dbReference type="EMBL" id="KAG7530765.1"/>
    </source>
</evidence>
<organism evidence="16 17">
    <name type="scientific">Filobasidium floriforme</name>
    <dbReference type="NCBI Taxonomy" id="5210"/>
    <lineage>
        <taxon>Eukaryota</taxon>
        <taxon>Fungi</taxon>
        <taxon>Dikarya</taxon>
        <taxon>Basidiomycota</taxon>
        <taxon>Agaricomycotina</taxon>
        <taxon>Tremellomycetes</taxon>
        <taxon>Filobasidiales</taxon>
        <taxon>Filobasidiaceae</taxon>
        <taxon>Filobasidium</taxon>
    </lineage>
</organism>
<dbReference type="GO" id="GO:0035267">
    <property type="term" value="C:NuA4 histone acetyltransferase complex"/>
    <property type="evidence" value="ECO:0007669"/>
    <property type="project" value="TreeGrafter"/>
</dbReference>
<keyword evidence="6" id="KW-0156">Chromatin regulator</keyword>
<evidence type="ECO:0000256" key="7">
    <source>
        <dbReference type="ARBA" id="ARBA00023015"/>
    </source>
</evidence>
<dbReference type="OrthoDB" id="124855at2759"/>
<dbReference type="FunFam" id="1.10.274.30:FF:000004">
    <property type="entry name" value="Putative Chromatin modification-related protein eaf3"/>
    <property type="match status" value="1"/>
</dbReference>
<keyword evidence="10" id="KW-0539">Nucleus</keyword>
<proteinExistence type="inferred from homology"/>
<comment type="subcellular location">
    <subcellularLocation>
        <location evidence="1">Nucleus</location>
    </subcellularLocation>
</comment>
<evidence type="ECO:0000256" key="1">
    <source>
        <dbReference type="ARBA" id="ARBA00004123"/>
    </source>
</evidence>
<dbReference type="InterPro" id="IPR016197">
    <property type="entry name" value="Chromo-like_dom_sf"/>
</dbReference>
<feature type="region of interest" description="Disordered" evidence="13">
    <location>
        <begin position="89"/>
        <end position="138"/>
    </location>
</feature>
<dbReference type="InterPro" id="IPR053820">
    <property type="entry name" value="MSL3_chromo-like"/>
</dbReference>
<dbReference type="EMBL" id="JABELV010000109">
    <property type="protein sequence ID" value="KAG7530765.1"/>
    <property type="molecule type" value="Genomic_DNA"/>
</dbReference>
<dbReference type="Gene3D" id="1.10.274.30">
    <property type="entry name" value="MRG domain"/>
    <property type="match status" value="1"/>
</dbReference>
<name>A0A8K0JI67_9TREE</name>
<keyword evidence="7" id="KW-0805">Transcription regulation</keyword>
<dbReference type="InterPro" id="IPR038217">
    <property type="entry name" value="MRG_C_sf"/>
</dbReference>
<evidence type="ECO:0000256" key="10">
    <source>
        <dbReference type="ARBA" id="ARBA00023242"/>
    </source>
</evidence>
<keyword evidence="17" id="KW-1185">Reference proteome</keyword>
<dbReference type="PANTHER" id="PTHR10880:SF15">
    <property type="entry name" value="MSL COMPLEX SUBUNIT 3"/>
    <property type="match status" value="1"/>
</dbReference>
<accession>A0A8K0JI67</accession>
<feature type="compositionally biased region" description="Basic and acidic residues" evidence="13">
    <location>
        <begin position="115"/>
        <end position="126"/>
    </location>
</feature>
<evidence type="ECO:0000256" key="13">
    <source>
        <dbReference type="SAM" id="MobiDB-lite"/>
    </source>
</evidence>
<dbReference type="Pfam" id="PF22732">
    <property type="entry name" value="MSL3_chromo-like"/>
    <property type="match status" value="1"/>
</dbReference>
<evidence type="ECO:0000259" key="14">
    <source>
        <dbReference type="Pfam" id="PF05712"/>
    </source>
</evidence>
<evidence type="ECO:0000256" key="4">
    <source>
        <dbReference type="ARBA" id="ARBA00018505"/>
    </source>
</evidence>
<evidence type="ECO:0000259" key="15">
    <source>
        <dbReference type="Pfam" id="PF22732"/>
    </source>
</evidence>
<dbReference type="PROSITE" id="PS51640">
    <property type="entry name" value="MRG"/>
    <property type="match status" value="1"/>
</dbReference>
<comment type="subunit">
    <text evidence="3">Component of the NuA4 histone acetyltransferase complex.</text>
</comment>
<dbReference type="Proteomes" id="UP000812966">
    <property type="component" value="Unassembled WGS sequence"/>
</dbReference>
<dbReference type="PIRSF" id="PIRSF038133">
    <property type="entry name" value="HAT_Nua4_EAF3/MRG15"/>
    <property type="match status" value="1"/>
</dbReference>
<evidence type="ECO:0000256" key="11">
    <source>
        <dbReference type="ARBA" id="ARBA00057322"/>
    </source>
</evidence>
<evidence type="ECO:0000256" key="6">
    <source>
        <dbReference type="ARBA" id="ARBA00022853"/>
    </source>
</evidence>
<evidence type="ECO:0000256" key="5">
    <source>
        <dbReference type="ARBA" id="ARBA00022763"/>
    </source>
</evidence>
<keyword evidence="9" id="KW-0234">DNA repair</keyword>
<dbReference type="GO" id="GO:0032221">
    <property type="term" value="C:Rpd3S complex"/>
    <property type="evidence" value="ECO:0007669"/>
    <property type="project" value="TreeGrafter"/>
</dbReference>
<dbReference type="InterPro" id="IPR026541">
    <property type="entry name" value="MRG_dom"/>
</dbReference>
<evidence type="ECO:0000313" key="17">
    <source>
        <dbReference type="Proteomes" id="UP000812966"/>
    </source>
</evidence>
<dbReference type="Pfam" id="PF05712">
    <property type="entry name" value="MRG"/>
    <property type="match status" value="1"/>
</dbReference>
<protein>
    <recommendedName>
        <fullName evidence="4">Chromatin modification-related protein EAF3</fullName>
    </recommendedName>
    <alternativeName>
        <fullName evidence="12">Chromatin modification-related protein eaf3</fullName>
    </alternativeName>
</protein>
<dbReference type="GO" id="GO:0006325">
    <property type="term" value="P:chromatin organization"/>
    <property type="evidence" value="ECO:0007669"/>
    <property type="project" value="UniProtKB-KW"/>
</dbReference>
<dbReference type="PANTHER" id="PTHR10880">
    <property type="entry name" value="MORTALITY FACTOR 4-LIKE PROTEIN"/>
    <property type="match status" value="1"/>
</dbReference>
<feature type="domain" description="MSL3 chromodomain-like" evidence="15">
    <location>
        <begin position="5"/>
        <end position="80"/>
    </location>
</feature>
<dbReference type="AlphaFoldDB" id="A0A8K0JI67"/>
<sequence>MAFNYTQKENVLCFHGPLIYEAQVLDTVEWDAKETKSGVVGPHYRVHYKGWRKSWDEWVPETRLMKDDKAGRDKQKRLREEAIAAQTAAKLAKSGATEKASSRSDAASPAPNGTDKGKAAVKQDTKGKKRTRGEAFDTEEQYLKRPEVKIPIPDVLRVKLVDDWEAVTKNNQLVTLPRTPNVKEIIEEYKEYCKKKRADKKATRADALLEEIMAGLVVYFDKCLGNNLLYRFERAQYVNMRKETKEEKAMSEIYGAEHLLRLFVNLPSFIAHTNMDTESINLLRDHLAEFMKWMIKELDRLFQKEYENTTTQYQNLSRA</sequence>
<feature type="domain" description="MRG" evidence="14">
    <location>
        <begin position="129"/>
        <end position="308"/>
    </location>
</feature>
<keyword evidence="8" id="KW-0804">Transcription</keyword>
<evidence type="ECO:0000256" key="3">
    <source>
        <dbReference type="ARBA" id="ARBA00011353"/>
    </source>
</evidence>
<keyword evidence="5" id="KW-0227">DNA damage</keyword>